<organism evidence="1 2">
    <name type="scientific">Bosea massiliensis</name>
    <dbReference type="NCBI Taxonomy" id="151419"/>
    <lineage>
        <taxon>Bacteria</taxon>
        <taxon>Pseudomonadati</taxon>
        <taxon>Pseudomonadota</taxon>
        <taxon>Alphaproteobacteria</taxon>
        <taxon>Hyphomicrobiales</taxon>
        <taxon>Boseaceae</taxon>
        <taxon>Bosea</taxon>
    </lineage>
</organism>
<name>A0ABW0NVV8_9HYPH</name>
<keyword evidence="2" id="KW-1185">Reference proteome</keyword>
<reference evidence="2" key="1">
    <citation type="journal article" date="2019" name="Int. J. Syst. Evol. Microbiol.">
        <title>The Global Catalogue of Microorganisms (GCM) 10K type strain sequencing project: providing services to taxonomists for standard genome sequencing and annotation.</title>
        <authorList>
            <consortium name="The Broad Institute Genomics Platform"/>
            <consortium name="The Broad Institute Genome Sequencing Center for Infectious Disease"/>
            <person name="Wu L."/>
            <person name="Ma J."/>
        </authorList>
    </citation>
    <scope>NUCLEOTIDE SEQUENCE [LARGE SCALE GENOMIC DNA]</scope>
    <source>
        <strain evidence="2">CCUG 43117</strain>
    </source>
</reference>
<evidence type="ECO:0000313" key="2">
    <source>
        <dbReference type="Proteomes" id="UP001596060"/>
    </source>
</evidence>
<sequence>MLAFHEEYPLNSGRLAQAPQFSDTIYDIVLAADTLLRVAIPAGARFVSLSFDGDVRVKAGLVDTALTLPAATVTDGSGSALNPGVRRLPAAATHLCLRAATACKGSLEYWG</sequence>
<dbReference type="EMBL" id="JBHSLU010000004">
    <property type="protein sequence ID" value="MFC5504086.1"/>
    <property type="molecule type" value="Genomic_DNA"/>
</dbReference>
<protein>
    <submittedName>
        <fullName evidence="1">Uncharacterized protein</fullName>
    </submittedName>
</protein>
<comment type="caution">
    <text evidence="1">The sequence shown here is derived from an EMBL/GenBank/DDBJ whole genome shotgun (WGS) entry which is preliminary data.</text>
</comment>
<gene>
    <name evidence="1" type="ORF">ACFPN9_02300</name>
</gene>
<evidence type="ECO:0000313" key="1">
    <source>
        <dbReference type="EMBL" id="MFC5504086.1"/>
    </source>
</evidence>
<proteinExistence type="predicted"/>
<dbReference type="Proteomes" id="UP001596060">
    <property type="component" value="Unassembled WGS sequence"/>
</dbReference>
<dbReference type="RefSeq" id="WP_192644404.1">
    <property type="nucleotide sequence ID" value="NZ_JBHSLU010000004.1"/>
</dbReference>
<accession>A0ABW0NVV8</accession>